<evidence type="ECO:0000313" key="3">
    <source>
        <dbReference type="Proteomes" id="UP000199657"/>
    </source>
</evidence>
<proteinExistence type="predicted"/>
<dbReference type="RefSeq" id="WP_139209116.1">
    <property type="nucleotide sequence ID" value="NZ_FOEG01000001.1"/>
</dbReference>
<sequence length="200" mass="22568">MTTETRQPGVGADGPETSAGQRYAAILRQARSMFLAQERLDIGEIAGRLGLSRITIYRHMGNREHLVSEVLWSLSRDTLERARADARAADEPGFIGVYRRYNQYLGESAAFLQFLREESAFALRLLTRPDGAVRVRLMAALQELLEEDAHQNGRQLHLDTQTLAYVIVCIGESYLYPLIAMHNEPDLDRATEVVDLLLRP</sequence>
<dbReference type="Pfam" id="PF18598">
    <property type="entry name" value="TetR_C_36"/>
    <property type="match status" value="1"/>
</dbReference>
<evidence type="ECO:0000313" key="2">
    <source>
        <dbReference type="EMBL" id="SEO49717.1"/>
    </source>
</evidence>
<organism evidence="2 3">
    <name type="scientific">Aquisalimonas asiatica</name>
    <dbReference type="NCBI Taxonomy" id="406100"/>
    <lineage>
        <taxon>Bacteria</taxon>
        <taxon>Pseudomonadati</taxon>
        <taxon>Pseudomonadota</taxon>
        <taxon>Gammaproteobacteria</taxon>
        <taxon>Chromatiales</taxon>
        <taxon>Ectothiorhodospiraceae</taxon>
        <taxon>Aquisalimonas</taxon>
    </lineage>
</organism>
<dbReference type="OrthoDB" id="158903at2"/>
<evidence type="ECO:0000259" key="1">
    <source>
        <dbReference type="Pfam" id="PF18598"/>
    </source>
</evidence>
<dbReference type="STRING" id="406100.SAMN04488052_101379"/>
<name>A0A1H8Q734_9GAMM</name>
<dbReference type="SUPFAM" id="SSF46689">
    <property type="entry name" value="Homeodomain-like"/>
    <property type="match status" value="1"/>
</dbReference>
<accession>A0A1H8Q734</accession>
<feature type="domain" description="QsdR TetR regulatory C-terminal" evidence="1">
    <location>
        <begin position="94"/>
        <end position="199"/>
    </location>
</feature>
<protein>
    <recommendedName>
        <fullName evidence="1">QsdR TetR regulatory C-terminal domain-containing protein</fullName>
    </recommendedName>
</protein>
<dbReference type="EMBL" id="FOEG01000001">
    <property type="protein sequence ID" value="SEO49717.1"/>
    <property type="molecule type" value="Genomic_DNA"/>
</dbReference>
<gene>
    <name evidence="2" type="ORF">SAMN04488052_101379</name>
</gene>
<reference evidence="2 3" key="1">
    <citation type="submission" date="2016-10" db="EMBL/GenBank/DDBJ databases">
        <authorList>
            <person name="de Groot N.N."/>
        </authorList>
    </citation>
    <scope>NUCLEOTIDE SEQUENCE [LARGE SCALE GENOMIC DNA]</scope>
    <source>
        <strain evidence="2 3">CGMCC 1.6291</strain>
    </source>
</reference>
<dbReference type="InterPro" id="IPR041485">
    <property type="entry name" value="TetR_C_36"/>
</dbReference>
<dbReference type="Gene3D" id="1.10.357.10">
    <property type="entry name" value="Tetracycline Repressor, domain 2"/>
    <property type="match status" value="1"/>
</dbReference>
<dbReference type="AlphaFoldDB" id="A0A1H8Q734"/>
<dbReference type="InterPro" id="IPR009057">
    <property type="entry name" value="Homeodomain-like_sf"/>
</dbReference>
<dbReference type="Proteomes" id="UP000199657">
    <property type="component" value="Unassembled WGS sequence"/>
</dbReference>
<keyword evidence="3" id="KW-1185">Reference proteome</keyword>